<sequence>MNDRLAVVMDEETVYAFADDTEVTEGRALLADGAVIEAESEPRDICCLVRDGSGAACGVWVRAVGRELTAECDGSCNPASGRLCRHAVALSLHAVERGMSWQAVPVDDTRRTPGEALDALTAVEKAVVLDRLLAACPELFAEVGQLAVHVLALPVRAELTALQEKTASEVEQSLRTLCRTVRSRIGQAREAGQESRLLRHTRT</sequence>
<name>A0ABU7X662_9ACTN</name>
<proteinExistence type="predicted"/>
<protein>
    <recommendedName>
        <fullName evidence="3">SWIM-type domain-containing protein</fullName>
    </recommendedName>
</protein>
<dbReference type="EMBL" id="JAVFKM010000032">
    <property type="protein sequence ID" value="MEF3118824.1"/>
    <property type="molecule type" value="Genomic_DNA"/>
</dbReference>
<evidence type="ECO:0000313" key="1">
    <source>
        <dbReference type="EMBL" id="MEF3118824.1"/>
    </source>
</evidence>
<dbReference type="RefSeq" id="WP_331789764.1">
    <property type="nucleotide sequence ID" value="NZ_JAVFKM010000032.1"/>
</dbReference>
<evidence type="ECO:0008006" key="3">
    <source>
        <dbReference type="Google" id="ProtNLM"/>
    </source>
</evidence>
<reference evidence="1 2" key="1">
    <citation type="submission" date="2023-08" db="EMBL/GenBank/DDBJ databases">
        <authorList>
            <person name="Sharma P."/>
            <person name="Verma V."/>
            <person name="Mohan M.K."/>
            <person name="Dubey A.K."/>
        </authorList>
    </citation>
    <scope>NUCLEOTIDE SEQUENCE [LARGE SCALE GENOMIC DNA]</scope>
    <source>
        <strain evidence="1 2">ADP4</strain>
    </source>
</reference>
<dbReference type="Proteomes" id="UP001348265">
    <property type="component" value="Unassembled WGS sequence"/>
</dbReference>
<accession>A0ABU7X662</accession>
<organism evidence="1 2">
    <name type="scientific">Streptomyces chrestomyceticus</name>
    <dbReference type="NCBI Taxonomy" id="68185"/>
    <lineage>
        <taxon>Bacteria</taxon>
        <taxon>Bacillati</taxon>
        <taxon>Actinomycetota</taxon>
        <taxon>Actinomycetes</taxon>
        <taxon>Kitasatosporales</taxon>
        <taxon>Streptomycetaceae</taxon>
        <taxon>Streptomyces</taxon>
    </lineage>
</organism>
<gene>
    <name evidence="1" type="ORF">RB636_37315</name>
</gene>
<comment type="caution">
    <text evidence="1">The sequence shown here is derived from an EMBL/GenBank/DDBJ whole genome shotgun (WGS) entry which is preliminary data.</text>
</comment>
<evidence type="ECO:0000313" key="2">
    <source>
        <dbReference type="Proteomes" id="UP001348265"/>
    </source>
</evidence>
<keyword evidence="2" id="KW-1185">Reference proteome</keyword>